<protein>
    <submittedName>
        <fullName evidence="1">Uncharacterized protein</fullName>
    </submittedName>
</protein>
<dbReference type="GeneID" id="85353921"/>
<accession>A0AA39JAY2</accession>
<comment type="caution">
    <text evidence="1">The sequence shown here is derived from an EMBL/GenBank/DDBJ whole genome shotgun (WGS) entry which is preliminary data.</text>
</comment>
<reference evidence="1" key="1">
    <citation type="submission" date="2023-06" db="EMBL/GenBank/DDBJ databases">
        <authorList>
            <consortium name="Lawrence Berkeley National Laboratory"/>
            <person name="Ahrendt S."/>
            <person name="Sahu N."/>
            <person name="Indic B."/>
            <person name="Wong-Bajracharya J."/>
            <person name="Merenyi Z."/>
            <person name="Ke H.-M."/>
            <person name="Monk M."/>
            <person name="Kocsube S."/>
            <person name="Drula E."/>
            <person name="Lipzen A."/>
            <person name="Balint B."/>
            <person name="Henrissat B."/>
            <person name="Andreopoulos B."/>
            <person name="Martin F.M."/>
            <person name="Harder C.B."/>
            <person name="Rigling D."/>
            <person name="Ford K.L."/>
            <person name="Foster G.D."/>
            <person name="Pangilinan J."/>
            <person name="Papanicolaou A."/>
            <person name="Barry K."/>
            <person name="LaButti K."/>
            <person name="Viragh M."/>
            <person name="Koriabine M."/>
            <person name="Yan M."/>
            <person name="Riley R."/>
            <person name="Champramary S."/>
            <person name="Plett K.L."/>
            <person name="Tsai I.J."/>
            <person name="Slot J."/>
            <person name="Sipos G."/>
            <person name="Plett J."/>
            <person name="Nagy L.G."/>
            <person name="Grigoriev I.V."/>
        </authorList>
    </citation>
    <scope>NUCLEOTIDE SEQUENCE</scope>
    <source>
        <strain evidence="1">CCBAS 213</strain>
    </source>
</reference>
<dbReference type="EMBL" id="JAUEPS010000087">
    <property type="protein sequence ID" value="KAK0439283.1"/>
    <property type="molecule type" value="Genomic_DNA"/>
</dbReference>
<proteinExistence type="predicted"/>
<evidence type="ECO:0000313" key="2">
    <source>
        <dbReference type="Proteomes" id="UP001175211"/>
    </source>
</evidence>
<gene>
    <name evidence="1" type="ORF">EV420DRAFT_1486379</name>
</gene>
<dbReference type="Proteomes" id="UP001175211">
    <property type="component" value="Unassembled WGS sequence"/>
</dbReference>
<name>A0AA39JAY2_ARMTA</name>
<dbReference type="AlphaFoldDB" id="A0AA39JAY2"/>
<organism evidence="1 2">
    <name type="scientific">Armillaria tabescens</name>
    <name type="common">Ringless honey mushroom</name>
    <name type="synonym">Agaricus tabescens</name>
    <dbReference type="NCBI Taxonomy" id="1929756"/>
    <lineage>
        <taxon>Eukaryota</taxon>
        <taxon>Fungi</taxon>
        <taxon>Dikarya</taxon>
        <taxon>Basidiomycota</taxon>
        <taxon>Agaricomycotina</taxon>
        <taxon>Agaricomycetes</taxon>
        <taxon>Agaricomycetidae</taxon>
        <taxon>Agaricales</taxon>
        <taxon>Marasmiineae</taxon>
        <taxon>Physalacriaceae</taxon>
        <taxon>Desarmillaria</taxon>
    </lineage>
</organism>
<sequence length="161" mass="18504">MILDGGMHAVPDNDVLQSDGARNQDLARFGNESRWRQALEGNDGKETQSTTRATYLHLKRAERGYRRNYNAYRWNRRTKTASSARLTTDMARNAQHGTSIPRSPGWSSIHFSVLGLTYPEHTLRYHRRDPVASPRMNQMIALLFLLLFNIPVAQWRPSLLP</sequence>
<keyword evidence="2" id="KW-1185">Reference proteome</keyword>
<dbReference type="RefSeq" id="XP_060323214.1">
    <property type="nucleotide sequence ID" value="XM_060470373.1"/>
</dbReference>
<evidence type="ECO:0000313" key="1">
    <source>
        <dbReference type="EMBL" id="KAK0439283.1"/>
    </source>
</evidence>